<organism evidence="2 3">
    <name type="scientific">Eumeta variegata</name>
    <name type="common">Bagworm moth</name>
    <name type="synonym">Eumeta japonica</name>
    <dbReference type="NCBI Taxonomy" id="151549"/>
    <lineage>
        <taxon>Eukaryota</taxon>
        <taxon>Metazoa</taxon>
        <taxon>Ecdysozoa</taxon>
        <taxon>Arthropoda</taxon>
        <taxon>Hexapoda</taxon>
        <taxon>Insecta</taxon>
        <taxon>Pterygota</taxon>
        <taxon>Neoptera</taxon>
        <taxon>Endopterygota</taxon>
        <taxon>Lepidoptera</taxon>
        <taxon>Glossata</taxon>
        <taxon>Ditrysia</taxon>
        <taxon>Tineoidea</taxon>
        <taxon>Psychidae</taxon>
        <taxon>Oiketicinae</taxon>
        <taxon>Eumeta</taxon>
    </lineage>
</organism>
<dbReference type="AlphaFoldDB" id="A0A4C1YZH0"/>
<evidence type="ECO:0000256" key="1">
    <source>
        <dbReference type="SAM" id="MobiDB-lite"/>
    </source>
</evidence>
<dbReference type="Proteomes" id="UP000299102">
    <property type="component" value="Unassembled WGS sequence"/>
</dbReference>
<reference evidence="2 3" key="1">
    <citation type="journal article" date="2019" name="Commun. Biol.">
        <title>The bagworm genome reveals a unique fibroin gene that provides high tensile strength.</title>
        <authorList>
            <person name="Kono N."/>
            <person name="Nakamura H."/>
            <person name="Ohtoshi R."/>
            <person name="Tomita M."/>
            <person name="Numata K."/>
            <person name="Arakawa K."/>
        </authorList>
    </citation>
    <scope>NUCLEOTIDE SEQUENCE [LARGE SCALE GENOMIC DNA]</scope>
</reference>
<evidence type="ECO:0000313" key="2">
    <source>
        <dbReference type="EMBL" id="GBP80352.1"/>
    </source>
</evidence>
<feature type="region of interest" description="Disordered" evidence="1">
    <location>
        <begin position="74"/>
        <end position="103"/>
    </location>
</feature>
<protein>
    <submittedName>
        <fullName evidence="2">Uncharacterized protein</fullName>
    </submittedName>
</protein>
<feature type="compositionally biased region" description="Basic and acidic residues" evidence="1">
    <location>
        <begin position="83"/>
        <end position="92"/>
    </location>
</feature>
<gene>
    <name evidence="2" type="ORF">EVAR_54740_1</name>
</gene>
<accession>A0A4C1YZH0</accession>
<name>A0A4C1YZH0_EUMVA</name>
<sequence>MVTAAYRHPQPQRSHQCIQILLEENRMCNGGVRGGVGLRNSYSLEEMKLRKEAAISRSYSVKVWKRIYVIPRDHGRGPTLGMPEKDLHKHEPSSGNREPPIVA</sequence>
<dbReference type="EMBL" id="BGZK01001458">
    <property type="protein sequence ID" value="GBP80352.1"/>
    <property type="molecule type" value="Genomic_DNA"/>
</dbReference>
<evidence type="ECO:0000313" key="3">
    <source>
        <dbReference type="Proteomes" id="UP000299102"/>
    </source>
</evidence>
<proteinExistence type="predicted"/>
<comment type="caution">
    <text evidence="2">The sequence shown here is derived from an EMBL/GenBank/DDBJ whole genome shotgun (WGS) entry which is preliminary data.</text>
</comment>
<keyword evidence="3" id="KW-1185">Reference proteome</keyword>